<dbReference type="AlphaFoldDB" id="A0A5B7K211"/>
<sequence length="50" mass="5789">MELSSLPHIRTATSRSDSFMQFSSSLMFLKAFLKPTKATAREIIRLSRWL</sequence>
<name>A0A5B7K211_PORTR</name>
<dbReference type="EMBL" id="VSRR010134795">
    <property type="protein sequence ID" value="MPD03131.1"/>
    <property type="molecule type" value="Genomic_DNA"/>
</dbReference>
<dbReference type="Proteomes" id="UP000324222">
    <property type="component" value="Unassembled WGS sequence"/>
</dbReference>
<evidence type="ECO:0000313" key="1">
    <source>
        <dbReference type="EMBL" id="MPD03131.1"/>
    </source>
</evidence>
<organism evidence="1 2">
    <name type="scientific">Portunus trituberculatus</name>
    <name type="common">Swimming crab</name>
    <name type="synonym">Neptunus trituberculatus</name>
    <dbReference type="NCBI Taxonomy" id="210409"/>
    <lineage>
        <taxon>Eukaryota</taxon>
        <taxon>Metazoa</taxon>
        <taxon>Ecdysozoa</taxon>
        <taxon>Arthropoda</taxon>
        <taxon>Crustacea</taxon>
        <taxon>Multicrustacea</taxon>
        <taxon>Malacostraca</taxon>
        <taxon>Eumalacostraca</taxon>
        <taxon>Eucarida</taxon>
        <taxon>Decapoda</taxon>
        <taxon>Pleocyemata</taxon>
        <taxon>Brachyura</taxon>
        <taxon>Eubrachyura</taxon>
        <taxon>Portunoidea</taxon>
        <taxon>Portunidae</taxon>
        <taxon>Portuninae</taxon>
        <taxon>Portunus</taxon>
    </lineage>
</organism>
<reference evidence="1 2" key="1">
    <citation type="submission" date="2019-05" db="EMBL/GenBank/DDBJ databases">
        <title>Another draft genome of Portunus trituberculatus and its Hox gene families provides insights of decapod evolution.</title>
        <authorList>
            <person name="Jeong J.-H."/>
            <person name="Song I."/>
            <person name="Kim S."/>
            <person name="Choi T."/>
            <person name="Kim D."/>
            <person name="Ryu S."/>
            <person name="Kim W."/>
        </authorList>
    </citation>
    <scope>NUCLEOTIDE SEQUENCE [LARGE SCALE GENOMIC DNA]</scope>
    <source>
        <tissue evidence="1">Muscle</tissue>
    </source>
</reference>
<gene>
    <name evidence="1" type="ORF">E2C01_098754</name>
</gene>
<accession>A0A5B7K211</accession>
<evidence type="ECO:0000313" key="2">
    <source>
        <dbReference type="Proteomes" id="UP000324222"/>
    </source>
</evidence>
<protein>
    <submittedName>
        <fullName evidence="1">Uncharacterized protein</fullName>
    </submittedName>
</protein>
<comment type="caution">
    <text evidence="1">The sequence shown here is derived from an EMBL/GenBank/DDBJ whole genome shotgun (WGS) entry which is preliminary data.</text>
</comment>
<keyword evidence="2" id="KW-1185">Reference proteome</keyword>
<proteinExistence type="predicted"/>